<dbReference type="Proteomes" id="UP000042997">
    <property type="component" value="Unassembled WGS sequence"/>
</dbReference>
<feature type="region of interest" description="Disordered" evidence="1">
    <location>
        <begin position="336"/>
        <end position="362"/>
    </location>
</feature>
<evidence type="ECO:0000313" key="2">
    <source>
        <dbReference type="EMBL" id="CDZ87643.1"/>
    </source>
</evidence>
<dbReference type="EMBL" id="CCSD01000043">
    <property type="protein sequence ID" value="CDZ87643.1"/>
    <property type="molecule type" value="Genomic_DNA"/>
</dbReference>
<evidence type="ECO:0000313" key="3">
    <source>
        <dbReference type="Proteomes" id="UP000042997"/>
    </source>
</evidence>
<feature type="compositionally biased region" description="Basic and acidic residues" evidence="1">
    <location>
        <begin position="345"/>
        <end position="362"/>
    </location>
</feature>
<organism evidence="2 3">
    <name type="scientific">Rhodococcus ruber</name>
    <dbReference type="NCBI Taxonomy" id="1830"/>
    <lineage>
        <taxon>Bacteria</taxon>
        <taxon>Bacillati</taxon>
        <taxon>Actinomycetota</taxon>
        <taxon>Actinomycetes</taxon>
        <taxon>Mycobacteriales</taxon>
        <taxon>Nocardiaceae</taxon>
        <taxon>Rhodococcus</taxon>
    </lineage>
</organism>
<sequence length="362" mass="38751">MGDPSRQCPFVDRVVRMGQEAAFEHALRPVAVGPPTAVVQRAHRIGQGIRVEGLLVVCEHLAGPLLVVEPATRGDHRRTEVVAGLEPAGMGAEPVGQDGHRQRGQVLPQLVVGEVLVHTHVDARPVPEGEDLRPGLGGVPVVVRIEDLVVDVDPQLRARQVTDGVGEDVEDGEDVHVGAQALRVHPDDERLVRGPVRAREPGLFDDVWVGQDGGGAAPHRLDPSGGALGEGDQFGGGGDQDVELLVVGARRGVVRVAQVVHGVDERDVVVGEFRDHVLQGLRFDRVEAEVDVEHVELGVVGGDPSRLEHQRRPPSARYLASVGGHRIGKPHHLVVPVRSGQMPDVDVRRGHRGHSDHVSPSP</sequence>
<proteinExistence type="predicted"/>
<dbReference type="AlphaFoldDB" id="A0A098BFW7"/>
<gene>
    <name evidence="2" type="ORF">RHRU231_330100</name>
</gene>
<accession>A0A098BFW7</accession>
<protein>
    <submittedName>
        <fullName evidence="2">Uncharacterized protein</fullName>
    </submittedName>
</protein>
<name>A0A098BFW7_9NOCA</name>
<reference evidence="2 3" key="1">
    <citation type="journal article" date="2014" name="Genome Announc.">
        <title>Draft Genome Sequence of Propane- and Butane-Oxidizing Actinobacterium Rhodococcus ruber IEGM 231.</title>
        <authorList>
            <person name="Ivshina I.B."/>
            <person name="Kuyukina M.S."/>
            <person name="Krivoruchko A.V."/>
            <person name="Barbe V."/>
            <person name="Fischer C."/>
        </authorList>
    </citation>
    <scope>NUCLEOTIDE SEQUENCE [LARGE SCALE GENOMIC DNA]</scope>
</reference>
<evidence type="ECO:0000256" key="1">
    <source>
        <dbReference type="SAM" id="MobiDB-lite"/>
    </source>
</evidence>